<dbReference type="EMBL" id="BGPR01002100">
    <property type="protein sequence ID" value="GBM67761.1"/>
    <property type="molecule type" value="Genomic_DNA"/>
</dbReference>
<proteinExistence type="predicted"/>
<comment type="caution">
    <text evidence="2">The sequence shown here is derived from an EMBL/GenBank/DDBJ whole genome shotgun (WGS) entry which is preliminary data.</text>
</comment>
<evidence type="ECO:0000313" key="3">
    <source>
        <dbReference type="Proteomes" id="UP000499080"/>
    </source>
</evidence>
<dbReference type="Proteomes" id="UP000499080">
    <property type="component" value="Unassembled WGS sequence"/>
</dbReference>
<evidence type="ECO:0000313" key="2">
    <source>
        <dbReference type="EMBL" id="GBM67761.1"/>
    </source>
</evidence>
<gene>
    <name evidence="2" type="ORF">AVEN_264774_1</name>
</gene>
<reference evidence="2 3" key="1">
    <citation type="journal article" date="2019" name="Sci. Rep.">
        <title>Orb-weaving spider Araneus ventricosus genome elucidates the spidroin gene catalogue.</title>
        <authorList>
            <person name="Kono N."/>
            <person name="Nakamura H."/>
            <person name="Ohtoshi R."/>
            <person name="Moran D.A.P."/>
            <person name="Shinohara A."/>
            <person name="Yoshida Y."/>
            <person name="Fujiwara M."/>
            <person name="Mori M."/>
            <person name="Tomita M."/>
            <person name="Arakawa K."/>
        </authorList>
    </citation>
    <scope>NUCLEOTIDE SEQUENCE [LARGE SCALE GENOMIC DNA]</scope>
</reference>
<keyword evidence="1" id="KW-0812">Transmembrane</keyword>
<feature type="transmembrane region" description="Helical" evidence="1">
    <location>
        <begin position="134"/>
        <end position="154"/>
    </location>
</feature>
<keyword evidence="1" id="KW-1133">Transmembrane helix</keyword>
<protein>
    <submittedName>
        <fullName evidence="2">Uncharacterized protein</fullName>
    </submittedName>
</protein>
<dbReference type="AlphaFoldDB" id="A0A4Y2HQV1"/>
<keyword evidence="1" id="KW-0472">Membrane</keyword>
<evidence type="ECO:0000256" key="1">
    <source>
        <dbReference type="SAM" id="Phobius"/>
    </source>
</evidence>
<sequence length="158" mass="17581">MILNSYVSKSLVWIIFLLPYQIRDGPFAVCSVILDLNLFSTITKKISSAIFPANLFVDPSEQGLYKSLSARKLFSPVQLMSDRSVSWSRDVDLPHSLSTCNGNHVFLKPLAFDGSRFDLLDGVRTPVIQGTPSLFLFLVLASLVDFLVIDQISVSMVH</sequence>
<organism evidence="2 3">
    <name type="scientific">Araneus ventricosus</name>
    <name type="common">Orbweaver spider</name>
    <name type="synonym">Epeira ventricosa</name>
    <dbReference type="NCBI Taxonomy" id="182803"/>
    <lineage>
        <taxon>Eukaryota</taxon>
        <taxon>Metazoa</taxon>
        <taxon>Ecdysozoa</taxon>
        <taxon>Arthropoda</taxon>
        <taxon>Chelicerata</taxon>
        <taxon>Arachnida</taxon>
        <taxon>Araneae</taxon>
        <taxon>Araneomorphae</taxon>
        <taxon>Entelegynae</taxon>
        <taxon>Araneoidea</taxon>
        <taxon>Araneidae</taxon>
        <taxon>Araneus</taxon>
    </lineage>
</organism>
<accession>A0A4Y2HQV1</accession>
<keyword evidence="3" id="KW-1185">Reference proteome</keyword>
<name>A0A4Y2HQV1_ARAVE</name>